<name>A0A1H8U4L3_9GAMM</name>
<evidence type="ECO:0000313" key="1">
    <source>
        <dbReference type="EMBL" id="SEO98006.1"/>
    </source>
</evidence>
<keyword evidence="2" id="KW-1185">Reference proteome</keyword>
<dbReference type="STRING" id="406100.SAMN04488052_105169"/>
<dbReference type="AlphaFoldDB" id="A0A1H8U4L3"/>
<accession>A0A1H8U4L3</accession>
<reference evidence="1 2" key="1">
    <citation type="submission" date="2016-10" db="EMBL/GenBank/DDBJ databases">
        <authorList>
            <person name="de Groot N.N."/>
        </authorList>
    </citation>
    <scope>NUCLEOTIDE SEQUENCE [LARGE SCALE GENOMIC DNA]</scope>
    <source>
        <strain evidence="1 2">CGMCC 1.6291</strain>
    </source>
</reference>
<sequence>MNHYNLIKHLKEVFWDLNRKTKRQRLSVTYGLKGGFLVQWFPSSVVARTYSQAAKMGGARRNSVGWG</sequence>
<protein>
    <submittedName>
        <fullName evidence="1">Uncharacterized protein</fullName>
    </submittedName>
</protein>
<organism evidence="1 2">
    <name type="scientific">Aquisalimonas asiatica</name>
    <dbReference type="NCBI Taxonomy" id="406100"/>
    <lineage>
        <taxon>Bacteria</taxon>
        <taxon>Pseudomonadati</taxon>
        <taxon>Pseudomonadota</taxon>
        <taxon>Gammaproteobacteria</taxon>
        <taxon>Chromatiales</taxon>
        <taxon>Ectothiorhodospiraceae</taxon>
        <taxon>Aquisalimonas</taxon>
    </lineage>
</organism>
<gene>
    <name evidence="1" type="ORF">SAMN04488052_105169</name>
</gene>
<proteinExistence type="predicted"/>
<dbReference type="EMBL" id="FOEG01000005">
    <property type="protein sequence ID" value="SEO98006.1"/>
    <property type="molecule type" value="Genomic_DNA"/>
</dbReference>
<dbReference type="Proteomes" id="UP000199657">
    <property type="component" value="Unassembled WGS sequence"/>
</dbReference>
<evidence type="ECO:0000313" key="2">
    <source>
        <dbReference type="Proteomes" id="UP000199657"/>
    </source>
</evidence>